<dbReference type="SUPFAM" id="SSF103473">
    <property type="entry name" value="MFS general substrate transporter"/>
    <property type="match status" value="1"/>
</dbReference>
<keyword evidence="2" id="KW-0813">Transport</keyword>
<dbReference type="Pfam" id="PF07690">
    <property type="entry name" value="MFS_1"/>
    <property type="match status" value="1"/>
</dbReference>
<feature type="transmembrane region" description="Helical" evidence="7">
    <location>
        <begin position="342"/>
        <end position="362"/>
    </location>
</feature>
<dbReference type="InterPro" id="IPR050171">
    <property type="entry name" value="MFS_Transporters"/>
</dbReference>
<evidence type="ECO:0000313" key="10">
    <source>
        <dbReference type="Proteomes" id="UP000552097"/>
    </source>
</evidence>
<gene>
    <name evidence="9" type="ORF">F4560_001204</name>
</gene>
<comment type="subcellular location">
    <subcellularLocation>
        <location evidence="1">Cell membrane</location>
        <topology evidence="1">Multi-pass membrane protein</topology>
    </subcellularLocation>
</comment>
<feature type="transmembrane region" description="Helical" evidence="7">
    <location>
        <begin position="368"/>
        <end position="387"/>
    </location>
</feature>
<reference evidence="9 10" key="1">
    <citation type="submission" date="2020-08" db="EMBL/GenBank/DDBJ databases">
        <title>Sequencing the genomes of 1000 actinobacteria strains.</title>
        <authorList>
            <person name="Klenk H.-P."/>
        </authorList>
    </citation>
    <scope>NUCLEOTIDE SEQUENCE [LARGE SCALE GENOMIC DNA]</scope>
    <source>
        <strain evidence="9 10">DSM 45486</strain>
    </source>
</reference>
<feature type="transmembrane region" description="Helical" evidence="7">
    <location>
        <begin position="39"/>
        <end position="62"/>
    </location>
</feature>
<comment type="caution">
    <text evidence="9">The sequence shown here is derived from an EMBL/GenBank/DDBJ whole genome shotgun (WGS) entry which is preliminary data.</text>
</comment>
<dbReference type="GO" id="GO:0005886">
    <property type="term" value="C:plasma membrane"/>
    <property type="evidence" value="ECO:0007669"/>
    <property type="project" value="UniProtKB-SubCell"/>
</dbReference>
<evidence type="ECO:0000256" key="1">
    <source>
        <dbReference type="ARBA" id="ARBA00004651"/>
    </source>
</evidence>
<dbReference type="InterPro" id="IPR020846">
    <property type="entry name" value="MFS_dom"/>
</dbReference>
<dbReference type="PANTHER" id="PTHR23517:SF2">
    <property type="entry name" value="MULTIDRUG RESISTANCE PROTEIN MDTH"/>
    <property type="match status" value="1"/>
</dbReference>
<feature type="transmembrane region" description="Helical" evidence="7">
    <location>
        <begin position="165"/>
        <end position="187"/>
    </location>
</feature>
<feature type="transmembrane region" description="Helical" evidence="7">
    <location>
        <begin position="274"/>
        <end position="295"/>
    </location>
</feature>
<dbReference type="AlphaFoldDB" id="A0A7W9HG94"/>
<dbReference type="Gene3D" id="1.20.1250.20">
    <property type="entry name" value="MFS general substrate transporter like domains"/>
    <property type="match status" value="1"/>
</dbReference>
<dbReference type="EMBL" id="JACHMO010000001">
    <property type="protein sequence ID" value="MBB5801436.1"/>
    <property type="molecule type" value="Genomic_DNA"/>
</dbReference>
<evidence type="ECO:0000259" key="8">
    <source>
        <dbReference type="PROSITE" id="PS50850"/>
    </source>
</evidence>
<accession>A0A7W9HG94</accession>
<sequence>MSADSAGRRRLFVAVLVDTVGAGAFFPLTFLYLSETTDIPLGQLGLTITVASLVGLPVTPLIGQLVDRVGAQRVLVAQTVVAAIGYSFYFTVTGPAMLVCGVALVTLADRMYWATWPVFVGEHVGDEGLDRWYSMVNVAKSASLAAGGALGAAALAFGGTGGLRVMLALNVASSLIAGALFLSVRGGRTTRAAVPKGGWPALLRDGRYLSLTLANTLLTFAWLIPSLILPLYVAKYTVLAVWVAASALTMKMVLAALLQTLVTARLGTLRRTTTVMAGAGFFLVAIVLLACASAVDSTAPAVALVFAGVVFLALGETAAGPAATSLAVAAAPPVWRGRFVSVFQLSWSIPNITGPAIVGVLLATSATAVWQVFAAFAAGATLVFFLLRQRLPAEIDDKIPRRDTNAKQPVHA</sequence>
<name>A0A7W9HG94_9PSEU</name>
<dbReference type="PROSITE" id="PS50850">
    <property type="entry name" value="MFS"/>
    <property type="match status" value="1"/>
</dbReference>
<evidence type="ECO:0000256" key="3">
    <source>
        <dbReference type="ARBA" id="ARBA00022475"/>
    </source>
</evidence>
<evidence type="ECO:0000256" key="5">
    <source>
        <dbReference type="ARBA" id="ARBA00022989"/>
    </source>
</evidence>
<dbReference type="GO" id="GO:0022857">
    <property type="term" value="F:transmembrane transporter activity"/>
    <property type="evidence" value="ECO:0007669"/>
    <property type="project" value="InterPro"/>
</dbReference>
<feature type="transmembrane region" description="Helical" evidence="7">
    <location>
        <begin position="12"/>
        <end position="33"/>
    </location>
</feature>
<protein>
    <submittedName>
        <fullName evidence="9">MFS family permease</fullName>
    </submittedName>
</protein>
<feature type="transmembrane region" description="Helical" evidence="7">
    <location>
        <begin position="301"/>
        <end position="330"/>
    </location>
</feature>
<feature type="transmembrane region" description="Helical" evidence="7">
    <location>
        <begin position="141"/>
        <end position="159"/>
    </location>
</feature>
<evidence type="ECO:0000256" key="6">
    <source>
        <dbReference type="ARBA" id="ARBA00023136"/>
    </source>
</evidence>
<evidence type="ECO:0000313" key="9">
    <source>
        <dbReference type="EMBL" id="MBB5801436.1"/>
    </source>
</evidence>
<keyword evidence="3" id="KW-1003">Cell membrane</keyword>
<feature type="domain" description="Major facilitator superfamily (MFS) profile" evidence="8">
    <location>
        <begin position="166"/>
        <end position="412"/>
    </location>
</feature>
<evidence type="ECO:0000256" key="4">
    <source>
        <dbReference type="ARBA" id="ARBA00022692"/>
    </source>
</evidence>
<keyword evidence="10" id="KW-1185">Reference proteome</keyword>
<evidence type="ECO:0000256" key="7">
    <source>
        <dbReference type="SAM" id="Phobius"/>
    </source>
</evidence>
<keyword evidence="6 7" id="KW-0472">Membrane</keyword>
<organism evidence="9 10">
    <name type="scientific">Saccharothrix ecbatanensis</name>
    <dbReference type="NCBI Taxonomy" id="1105145"/>
    <lineage>
        <taxon>Bacteria</taxon>
        <taxon>Bacillati</taxon>
        <taxon>Actinomycetota</taxon>
        <taxon>Actinomycetes</taxon>
        <taxon>Pseudonocardiales</taxon>
        <taxon>Pseudonocardiaceae</taxon>
        <taxon>Saccharothrix</taxon>
    </lineage>
</organism>
<evidence type="ECO:0000256" key="2">
    <source>
        <dbReference type="ARBA" id="ARBA00022448"/>
    </source>
</evidence>
<dbReference type="Proteomes" id="UP000552097">
    <property type="component" value="Unassembled WGS sequence"/>
</dbReference>
<dbReference type="RefSeq" id="WP_184917266.1">
    <property type="nucleotide sequence ID" value="NZ_JACHMO010000001.1"/>
</dbReference>
<keyword evidence="5 7" id="KW-1133">Transmembrane helix</keyword>
<dbReference type="InterPro" id="IPR036259">
    <property type="entry name" value="MFS_trans_sf"/>
</dbReference>
<dbReference type="PANTHER" id="PTHR23517">
    <property type="entry name" value="RESISTANCE PROTEIN MDTM, PUTATIVE-RELATED-RELATED"/>
    <property type="match status" value="1"/>
</dbReference>
<dbReference type="InterPro" id="IPR011701">
    <property type="entry name" value="MFS"/>
</dbReference>
<feature type="transmembrane region" description="Helical" evidence="7">
    <location>
        <begin position="96"/>
        <end position="120"/>
    </location>
</feature>
<feature type="transmembrane region" description="Helical" evidence="7">
    <location>
        <begin position="208"/>
        <end position="233"/>
    </location>
</feature>
<proteinExistence type="predicted"/>
<keyword evidence="4 7" id="KW-0812">Transmembrane</keyword>
<feature type="transmembrane region" description="Helical" evidence="7">
    <location>
        <begin position="239"/>
        <end position="262"/>
    </location>
</feature>